<accession>A0AAD0PT54</accession>
<proteinExistence type="predicted"/>
<evidence type="ECO:0000313" key="1">
    <source>
        <dbReference type="EMBL" id="AXH56339.1"/>
    </source>
</evidence>
<reference evidence="1 2" key="1">
    <citation type="journal article" date="2011" name="PLoS Pathog.">
        <title>Dynamic evolution of pathogenicity revealed by sequencing and comparative genomics of 19 Pseudomonas syringae isolates.</title>
        <authorList>
            <person name="Baltrus D.A."/>
            <person name="Nishimura M.T."/>
            <person name="Romanchuk A."/>
            <person name="Chang J.H."/>
            <person name="Mukhtar M.S."/>
            <person name="Cherkis K."/>
            <person name="Roach J."/>
            <person name="Grant S.R."/>
            <person name="Jones C.D."/>
            <person name="Dangl J.L."/>
        </authorList>
    </citation>
    <scope>NUCLEOTIDE SEQUENCE [LARGE SCALE GENOMIC DNA]</scope>
    <source>
        <strain evidence="1 2">M301315</strain>
    </source>
</reference>
<gene>
    <name evidence="1" type="ORF">PLA107_014235</name>
</gene>
<sequence length="201" mass="21884">MNAQYGYLAGPSDAMKQEIGQVVINHALCDQGLYGLFAAISGLKESQSVVVTRSLKLKAGALLDLLIAFRRSNESLIYPALLSRIDSCVADYRKLSNARNVIVHWHWGLSPEGEESATATNFLSMNHGNAAGTQLFTLQALKSISLGLFHVNTLMMTIAALSAPDVPSFVKEKALESFDDTYERVKEALLGLPDLPDEELT</sequence>
<dbReference type="EMBL" id="CP031225">
    <property type="protein sequence ID" value="AXH56339.1"/>
    <property type="molecule type" value="Genomic_DNA"/>
</dbReference>
<evidence type="ECO:0000313" key="2">
    <source>
        <dbReference type="Proteomes" id="UP000006426"/>
    </source>
</evidence>
<organism evidence="1 2">
    <name type="scientific">Pseudomonas amygdali pv. lachrymans str. M301315</name>
    <dbReference type="NCBI Taxonomy" id="629260"/>
    <lineage>
        <taxon>Bacteria</taxon>
        <taxon>Pseudomonadati</taxon>
        <taxon>Pseudomonadota</taxon>
        <taxon>Gammaproteobacteria</taxon>
        <taxon>Pseudomonadales</taxon>
        <taxon>Pseudomonadaceae</taxon>
        <taxon>Pseudomonas</taxon>
        <taxon>Pseudomonas amygdali</taxon>
    </lineage>
</organism>
<dbReference type="AlphaFoldDB" id="A0AAD0PT54"/>
<protein>
    <submittedName>
        <fullName evidence="1">Uncharacterized protein</fullName>
    </submittedName>
</protein>
<dbReference type="RefSeq" id="WP_005743795.1">
    <property type="nucleotide sequence ID" value="NZ_CP031225.1"/>
</dbReference>
<name>A0AAD0PT54_PSEAV</name>
<dbReference type="Proteomes" id="UP000006426">
    <property type="component" value="Chromosome"/>
</dbReference>